<protein>
    <recommendedName>
        <fullName evidence="9">Major facilitator superfamily (MFS) profile domain-containing protein</fullName>
    </recommendedName>
</protein>
<dbReference type="Proteomes" id="UP000198341">
    <property type="component" value="Chromosome 9"/>
</dbReference>
<dbReference type="PROSITE" id="PS00217">
    <property type="entry name" value="SUGAR_TRANSPORT_2"/>
    <property type="match status" value="1"/>
</dbReference>
<evidence type="ECO:0000313" key="11">
    <source>
        <dbReference type="Proteomes" id="UP000198341"/>
    </source>
</evidence>
<keyword evidence="5 8" id="KW-1133">Transmembrane helix</keyword>
<dbReference type="EMBL" id="FO082270">
    <property type="protein sequence ID" value="CCO66555.1"/>
    <property type="molecule type" value="Genomic_DNA"/>
</dbReference>
<comment type="similarity">
    <text evidence="2 7">Belongs to the major facilitator superfamily. Sugar transporter (TC 2.A.1.1) family.</text>
</comment>
<comment type="subcellular location">
    <subcellularLocation>
        <location evidence="1">Membrane</location>
        <topology evidence="1">Multi-pass membrane protein</topology>
    </subcellularLocation>
</comment>
<dbReference type="eggNOG" id="KOG0254">
    <property type="taxonomic scope" value="Eukaryota"/>
</dbReference>
<evidence type="ECO:0000256" key="7">
    <source>
        <dbReference type="RuleBase" id="RU003346"/>
    </source>
</evidence>
<keyword evidence="11" id="KW-1185">Reference proteome</keyword>
<dbReference type="InterPro" id="IPR005828">
    <property type="entry name" value="MFS_sugar_transport-like"/>
</dbReference>
<feature type="transmembrane region" description="Helical" evidence="8">
    <location>
        <begin position="225"/>
        <end position="248"/>
    </location>
</feature>
<keyword evidence="3 7" id="KW-0813">Transport</keyword>
<dbReference type="Pfam" id="PF00083">
    <property type="entry name" value="Sugar_tr"/>
    <property type="match status" value="1"/>
</dbReference>
<accession>K8F3A5</accession>
<dbReference type="InterPro" id="IPR036259">
    <property type="entry name" value="MFS_trans_sf"/>
</dbReference>
<sequence length="595" mass="63148">MRGATPTTTTFAEVKTTTLFTSFSSSSSSSTNKASSSRRSFRKKSRFGAFAFAAFRGNRNTSSSSSSGVCSDARGSIAKSESYTDDRVVLSSSSSKGFLVRTKATYSNNDDEVMKKDTKKLIDYGRVGVAFAFPALAGFLFGLDIGLSSGALESIKTSSSDFFNLTASQSGQIVSASLFGALTASAVAAAGAGEKLGSRKEIALAGVLYLIGGTMEANAQSVDFLIFAKAIYGLGIGFAMHGAPVYIAETAPSSLRGTLISLKEAAIVFGILCGYFCASQYVGEDGGWRSMFLTSVPFAVLTLVGAGFILPDSPRWLASKNMDSFPALKKLRGPNVSEMELMNELDEINMFANVRRKEEMGRTKSPFAILDKKYAKALYVGLSVVLFQQLTGQPSVLYYATQTFEAAGWSAQGASNIAVVVGVFKLFMTVIAVWKVDSLGRRPLLLGGVSLITLSLMVLALASPDFAGSGVEAAALSETQARISVAAIFLYVGAYQVSFGPIAWLLVGEVFPTKVRSQAVGIATLLNFGSNFIVSLNLPYAIEQIGIKSTYFGFASIGVLSVASIYFSVVETKGKTLEEIEDAYTVTATKVEEDR</sequence>
<evidence type="ECO:0000256" key="1">
    <source>
        <dbReference type="ARBA" id="ARBA00004141"/>
    </source>
</evidence>
<evidence type="ECO:0000256" key="4">
    <source>
        <dbReference type="ARBA" id="ARBA00022692"/>
    </source>
</evidence>
<dbReference type="InterPro" id="IPR003663">
    <property type="entry name" value="Sugar/inositol_transpt"/>
</dbReference>
<dbReference type="PANTHER" id="PTHR48023">
    <property type="entry name" value="D-XYLOSE-PROTON SYMPORTER-LIKE 2"/>
    <property type="match status" value="1"/>
</dbReference>
<dbReference type="GO" id="GO:0022857">
    <property type="term" value="F:transmembrane transporter activity"/>
    <property type="evidence" value="ECO:0007669"/>
    <property type="project" value="InterPro"/>
</dbReference>
<dbReference type="GO" id="GO:1904659">
    <property type="term" value="P:D-glucose transmembrane transport"/>
    <property type="evidence" value="ECO:0007669"/>
    <property type="project" value="TreeGrafter"/>
</dbReference>
<dbReference type="InterPro" id="IPR005829">
    <property type="entry name" value="Sugar_transporter_CS"/>
</dbReference>
<feature type="transmembrane region" description="Helical" evidence="8">
    <location>
        <begin position="519"/>
        <end position="538"/>
    </location>
</feature>
<feature type="transmembrane region" description="Helical" evidence="8">
    <location>
        <begin position="288"/>
        <end position="310"/>
    </location>
</feature>
<dbReference type="NCBIfam" id="TIGR00879">
    <property type="entry name" value="SP"/>
    <property type="match status" value="1"/>
</dbReference>
<feature type="transmembrane region" description="Helical" evidence="8">
    <location>
        <begin position="413"/>
        <end position="432"/>
    </location>
</feature>
<feature type="transmembrane region" description="Helical" evidence="8">
    <location>
        <begin position="260"/>
        <end position="282"/>
    </location>
</feature>
<keyword evidence="6 8" id="KW-0472">Membrane</keyword>
<reference evidence="10 11" key="1">
    <citation type="submission" date="2011-10" db="EMBL/GenBank/DDBJ databases">
        <authorList>
            <person name="Genoscope - CEA"/>
        </authorList>
    </citation>
    <scope>NUCLEOTIDE SEQUENCE [LARGE SCALE GENOMIC DNA]</scope>
    <source>
        <strain evidence="10 11">RCC 1105</strain>
    </source>
</reference>
<dbReference type="InterPro" id="IPR020846">
    <property type="entry name" value="MFS_dom"/>
</dbReference>
<evidence type="ECO:0000256" key="3">
    <source>
        <dbReference type="ARBA" id="ARBA00022448"/>
    </source>
</evidence>
<dbReference type="RefSeq" id="XP_007510995.1">
    <property type="nucleotide sequence ID" value="XM_007510933.1"/>
</dbReference>
<feature type="transmembrane region" description="Helical" evidence="8">
    <location>
        <begin position="483"/>
        <end position="507"/>
    </location>
</feature>
<feature type="transmembrane region" description="Helical" evidence="8">
    <location>
        <begin position="202"/>
        <end position="219"/>
    </location>
</feature>
<proteinExistence type="inferred from homology"/>
<evidence type="ECO:0000256" key="8">
    <source>
        <dbReference type="SAM" id="Phobius"/>
    </source>
</evidence>
<evidence type="ECO:0000256" key="5">
    <source>
        <dbReference type="ARBA" id="ARBA00022989"/>
    </source>
</evidence>
<dbReference type="PROSITE" id="PS50850">
    <property type="entry name" value="MFS"/>
    <property type="match status" value="1"/>
</dbReference>
<name>K8F3A5_9CHLO</name>
<gene>
    <name evidence="10" type="ORF">Bathy09g02340</name>
</gene>
<dbReference type="PROSITE" id="PS00216">
    <property type="entry name" value="SUGAR_TRANSPORT_1"/>
    <property type="match status" value="1"/>
</dbReference>
<feature type="transmembrane region" description="Helical" evidence="8">
    <location>
        <begin position="444"/>
        <end position="463"/>
    </location>
</feature>
<feature type="transmembrane region" description="Helical" evidence="8">
    <location>
        <begin position="550"/>
        <end position="569"/>
    </location>
</feature>
<feature type="transmembrane region" description="Helical" evidence="8">
    <location>
        <begin position="172"/>
        <end position="190"/>
    </location>
</feature>
<organism evidence="10 11">
    <name type="scientific">Bathycoccus prasinos</name>
    <dbReference type="NCBI Taxonomy" id="41875"/>
    <lineage>
        <taxon>Eukaryota</taxon>
        <taxon>Viridiplantae</taxon>
        <taxon>Chlorophyta</taxon>
        <taxon>Mamiellophyceae</taxon>
        <taxon>Mamiellales</taxon>
        <taxon>Bathycoccaceae</taxon>
        <taxon>Bathycoccus</taxon>
    </lineage>
</organism>
<evidence type="ECO:0000259" key="9">
    <source>
        <dbReference type="PROSITE" id="PS50850"/>
    </source>
</evidence>
<feature type="transmembrane region" description="Helical" evidence="8">
    <location>
        <begin position="124"/>
        <end position="152"/>
    </location>
</feature>
<dbReference type="PRINTS" id="PR00171">
    <property type="entry name" value="SUGRTRNSPORT"/>
</dbReference>
<feature type="domain" description="Major facilitator superfamily (MFS) profile" evidence="9">
    <location>
        <begin position="130"/>
        <end position="573"/>
    </location>
</feature>
<dbReference type="Gene3D" id="1.20.1250.20">
    <property type="entry name" value="MFS general substrate transporter like domains"/>
    <property type="match status" value="1"/>
</dbReference>
<dbReference type="InterPro" id="IPR050820">
    <property type="entry name" value="MFS_Sugar_Transporter"/>
</dbReference>
<evidence type="ECO:0000313" key="10">
    <source>
        <dbReference type="EMBL" id="CCO66555.1"/>
    </source>
</evidence>
<dbReference type="PANTHER" id="PTHR48023:SF4">
    <property type="entry name" value="D-XYLOSE-PROTON SYMPORTER-LIKE 2"/>
    <property type="match status" value="1"/>
</dbReference>
<evidence type="ECO:0000256" key="6">
    <source>
        <dbReference type="ARBA" id="ARBA00023136"/>
    </source>
</evidence>
<dbReference type="AlphaFoldDB" id="K8F3A5"/>
<keyword evidence="4 8" id="KW-0812">Transmembrane</keyword>
<dbReference type="KEGG" id="bpg:Bathy09g02340"/>
<dbReference type="GO" id="GO:0016020">
    <property type="term" value="C:membrane"/>
    <property type="evidence" value="ECO:0007669"/>
    <property type="project" value="UniProtKB-SubCell"/>
</dbReference>
<evidence type="ECO:0000256" key="2">
    <source>
        <dbReference type="ARBA" id="ARBA00010992"/>
    </source>
</evidence>
<dbReference type="GeneID" id="19013741"/>
<feature type="transmembrane region" description="Helical" evidence="8">
    <location>
        <begin position="377"/>
        <end position="401"/>
    </location>
</feature>
<dbReference type="SUPFAM" id="SSF103473">
    <property type="entry name" value="MFS general substrate transporter"/>
    <property type="match status" value="1"/>
</dbReference>
<dbReference type="OrthoDB" id="6612291at2759"/>